<reference evidence="1 2" key="1">
    <citation type="submission" date="2019-08" db="EMBL/GenBank/DDBJ databases">
        <title>In-depth cultivation of the pig gut microbiome towards novel bacterial diversity and tailored functional studies.</title>
        <authorList>
            <person name="Wylensek D."/>
            <person name="Hitch T.C.A."/>
            <person name="Clavel T."/>
        </authorList>
    </citation>
    <scope>NUCLEOTIDE SEQUENCE [LARGE SCALE GENOMIC DNA]</scope>
    <source>
        <strain evidence="1 2">CA-Schmier-601-WT-1</strain>
    </source>
</reference>
<accession>A0A6N7XP40</accession>
<dbReference type="InterPro" id="IPR036412">
    <property type="entry name" value="HAD-like_sf"/>
</dbReference>
<comment type="caution">
    <text evidence="1">The sequence shown here is derived from an EMBL/GenBank/DDBJ whole genome shotgun (WGS) entry which is preliminary data.</text>
</comment>
<dbReference type="GO" id="GO:0016791">
    <property type="term" value="F:phosphatase activity"/>
    <property type="evidence" value="ECO:0007669"/>
    <property type="project" value="TreeGrafter"/>
</dbReference>
<dbReference type="GO" id="GO:0005829">
    <property type="term" value="C:cytosol"/>
    <property type="evidence" value="ECO:0007669"/>
    <property type="project" value="TreeGrafter"/>
</dbReference>
<dbReference type="PANTHER" id="PTHR10000:SF8">
    <property type="entry name" value="HAD SUPERFAMILY HYDROLASE-LIKE, TYPE 3"/>
    <property type="match status" value="1"/>
</dbReference>
<keyword evidence="2" id="KW-1185">Reference proteome</keyword>
<dbReference type="GO" id="GO:0000287">
    <property type="term" value="F:magnesium ion binding"/>
    <property type="evidence" value="ECO:0007669"/>
    <property type="project" value="TreeGrafter"/>
</dbReference>
<dbReference type="SUPFAM" id="SSF56784">
    <property type="entry name" value="HAD-like"/>
    <property type="match status" value="1"/>
</dbReference>
<dbReference type="Gene3D" id="3.30.1240.10">
    <property type="match status" value="1"/>
</dbReference>
<dbReference type="Proteomes" id="UP000469325">
    <property type="component" value="Unassembled WGS sequence"/>
</dbReference>
<evidence type="ECO:0000313" key="2">
    <source>
        <dbReference type="Proteomes" id="UP000469325"/>
    </source>
</evidence>
<gene>
    <name evidence="1" type="ORF">FYJ68_06455</name>
</gene>
<dbReference type="InterPro" id="IPR023214">
    <property type="entry name" value="HAD_sf"/>
</dbReference>
<dbReference type="Gene3D" id="3.40.50.1000">
    <property type="entry name" value="HAD superfamily/HAD-like"/>
    <property type="match status" value="1"/>
</dbReference>
<proteinExistence type="predicted"/>
<evidence type="ECO:0000313" key="1">
    <source>
        <dbReference type="EMBL" id="MST72744.1"/>
    </source>
</evidence>
<sequence length="306" mass="32971">MACRLGGPSYQAIRGIARGSHRMIKLALTDMDDTLKAMCHPRVTDYALDAIDAMLSVGLHFGPVSGRVPNAMSWMFDGREECYATGAFVNGQMVYLDGELVHEEWLDAAELSRVARWVLENTVDASLVLYGNGDGVPSESGHYVTADPARIERDPQTFGPRDVWAKVPAHDQIKANVFCGGGREHLVWVRDALRSEFPAFDFVLPSNIAPIVDIMPRGWDKGSGVRVLAQALGIGLDEVVTFGDSENDLGMIEGFPNSVAVENASEEVRQAATWHIGASKDDAVADALLQIAEAAGTGGVPAFMQG</sequence>
<dbReference type="AlphaFoldDB" id="A0A6N7XP40"/>
<organism evidence="1 2">
    <name type="scientific">Olsenella porci</name>
    <dbReference type="NCBI Taxonomy" id="2652279"/>
    <lineage>
        <taxon>Bacteria</taxon>
        <taxon>Bacillati</taxon>
        <taxon>Actinomycetota</taxon>
        <taxon>Coriobacteriia</taxon>
        <taxon>Coriobacteriales</taxon>
        <taxon>Atopobiaceae</taxon>
        <taxon>Olsenella</taxon>
    </lineage>
</organism>
<dbReference type="PANTHER" id="PTHR10000">
    <property type="entry name" value="PHOSPHOSERINE PHOSPHATASE"/>
    <property type="match status" value="1"/>
</dbReference>
<name>A0A6N7XP40_9ACTN</name>
<protein>
    <submittedName>
        <fullName evidence="1">HAD family phosphatase</fullName>
    </submittedName>
</protein>
<dbReference type="EMBL" id="VUNC01000004">
    <property type="protein sequence ID" value="MST72744.1"/>
    <property type="molecule type" value="Genomic_DNA"/>
</dbReference>
<dbReference type="Pfam" id="PF08282">
    <property type="entry name" value="Hydrolase_3"/>
    <property type="match status" value="1"/>
</dbReference>